<reference evidence="2 3" key="1">
    <citation type="submission" date="2024-09" db="EMBL/GenBank/DDBJ databases">
        <authorList>
            <person name="Sun Q."/>
            <person name="Mori K."/>
        </authorList>
    </citation>
    <scope>NUCLEOTIDE SEQUENCE [LARGE SCALE GENOMIC DNA]</scope>
    <source>
        <strain evidence="2 3">CGMCC 1.15906</strain>
    </source>
</reference>
<evidence type="ECO:0000256" key="1">
    <source>
        <dbReference type="SAM" id="Phobius"/>
    </source>
</evidence>
<evidence type="ECO:0000313" key="2">
    <source>
        <dbReference type="EMBL" id="MFC0628664.1"/>
    </source>
</evidence>
<organism evidence="2 3">
    <name type="scientific">Kribbella deserti</name>
    <dbReference type="NCBI Taxonomy" id="1926257"/>
    <lineage>
        <taxon>Bacteria</taxon>
        <taxon>Bacillati</taxon>
        <taxon>Actinomycetota</taxon>
        <taxon>Actinomycetes</taxon>
        <taxon>Propionibacteriales</taxon>
        <taxon>Kribbellaceae</taxon>
        <taxon>Kribbella</taxon>
    </lineage>
</organism>
<feature type="transmembrane region" description="Helical" evidence="1">
    <location>
        <begin position="252"/>
        <end position="274"/>
    </location>
</feature>
<feature type="transmembrane region" description="Helical" evidence="1">
    <location>
        <begin position="125"/>
        <end position="146"/>
    </location>
</feature>
<dbReference type="RefSeq" id="WP_380055378.1">
    <property type="nucleotide sequence ID" value="NZ_JBHLTC010000040.1"/>
</dbReference>
<keyword evidence="3" id="KW-1185">Reference proteome</keyword>
<protein>
    <submittedName>
        <fullName evidence="2">Uncharacterized protein</fullName>
    </submittedName>
</protein>
<sequence>MVEFHLSRNVRTDALTDPRADHPPNHLGEVTTASHGVGKLEHGLYNTTVLDSGIVVDTGVSNKGAAMPPTAVRATSALRAIARQRTVRITAAIWFAANALVLLLAEDALPFDWPELPGSSVEHVLNTNIALLGIFGLMALTCLLTRNRARPDLAERAPDLATARREVAFLLTYGVLGLVLGFGLARLLGWHPFGLHLAGTIFGTHEHVGPAEAISWAAYNLLVYAVVPLAYFRRRYSAVQLNLVSSDRRSDARLIVIILLVESTIQFATLATVVGELSARQYVVGLPVTFVLYLAGAVLPAMVFIYCILVPRFLRLTGSAATTVILGGVTYTLLHVWDAWTVLTSPTDALLSIVFLFFTYFGPGMMKTVLTVRTGNAWTHVWAYHALAPHTLIDTPHVVEIFKLR</sequence>
<gene>
    <name evidence="2" type="ORF">ACFFGN_31640</name>
</gene>
<comment type="caution">
    <text evidence="2">The sequence shown here is derived from an EMBL/GenBank/DDBJ whole genome shotgun (WGS) entry which is preliminary data.</text>
</comment>
<dbReference type="EMBL" id="JBHLTC010000040">
    <property type="protein sequence ID" value="MFC0628664.1"/>
    <property type="molecule type" value="Genomic_DNA"/>
</dbReference>
<accession>A0ABV6QVJ9</accession>
<feature type="transmembrane region" description="Helical" evidence="1">
    <location>
        <begin position="86"/>
        <end position="105"/>
    </location>
</feature>
<keyword evidence="1" id="KW-0472">Membrane</keyword>
<dbReference type="Proteomes" id="UP001589890">
    <property type="component" value="Unassembled WGS sequence"/>
</dbReference>
<feature type="transmembrane region" description="Helical" evidence="1">
    <location>
        <begin position="286"/>
        <end position="309"/>
    </location>
</feature>
<name>A0ABV6QVJ9_9ACTN</name>
<feature type="transmembrane region" description="Helical" evidence="1">
    <location>
        <begin position="213"/>
        <end position="232"/>
    </location>
</feature>
<keyword evidence="1" id="KW-1133">Transmembrane helix</keyword>
<feature type="transmembrane region" description="Helical" evidence="1">
    <location>
        <begin position="349"/>
        <end position="366"/>
    </location>
</feature>
<keyword evidence="1" id="KW-0812">Transmembrane</keyword>
<feature type="transmembrane region" description="Helical" evidence="1">
    <location>
        <begin position="167"/>
        <end position="193"/>
    </location>
</feature>
<feature type="transmembrane region" description="Helical" evidence="1">
    <location>
        <begin position="316"/>
        <end position="337"/>
    </location>
</feature>
<evidence type="ECO:0000313" key="3">
    <source>
        <dbReference type="Proteomes" id="UP001589890"/>
    </source>
</evidence>
<proteinExistence type="predicted"/>